<evidence type="ECO:0000313" key="1">
    <source>
        <dbReference type="EMBL" id="KAJ8390947.1"/>
    </source>
</evidence>
<gene>
    <name evidence="1" type="ORF">AAFF_G00098670</name>
</gene>
<protein>
    <submittedName>
        <fullName evidence="1">Uncharacterized protein</fullName>
    </submittedName>
</protein>
<evidence type="ECO:0000313" key="2">
    <source>
        <dbReference type="Proteomes" id="UP001221898"/>
    </source>
</evidence>
<keyword evidence="2" id="KW-1185">Reference proteome</keyword>
<dbReference type="EMBL" id="JAINUG010000164">
    <property type="protein sequence ID" value="KAJ8390947.1"/>
    <property type="molecule type" value="Genomic_DNA"/>
</dbReference>
<proteinExistence type="predicted"/>
<name>A0AAD7RV93_9TELE</name>
<dbReference type="Proteomes" id="UP001221898">
    <property type="component" value="Unassembled WGS sequence"/>
</dbReference>
<comment type="caution">
    <text evidence="1">The sequence shown here is derived from an EMBL/GenBank/DDBJ whole genome shotgun (WGS) entry which is preliminary data.</text>
</comment>
<reference evidence="1" key="1">
    <citation type="journal article" date="2023" name="Science">
        <title>Genome structures resolve the early diversification of teleost fishes.</title>
        <authorList>
            <person name="Parey E."/>
            <person name="Louis A."/>
            <person name="Montfort J."/>
            <person name="Bouchez O."/>
            <person name="Roques C."/>
            <person name="Iampietro C."/>
            <person name="Lluch J."/>
            <person name="Castinel A."/>
            <person name="Donnadieu C."/>
            <person name="Desvignes T."/>
            <person name="Floi Bucao C."/>
            <person name="Jouanno E."/>
            <person name="Wen M."/>
            <person name="Mejri S."/>
            <person name="Dirks R."/>
            <person name="Jansen H."/>
            <person name="Henkel C."/>
            <person name="Chen W.J."/>
            <person name="Zahm M."/>
            <person name="Cabau C."/>
            <person name="Klopp C."/>
            <person name="Thompson A.W."/>
            <person name="Robinson-Rechavi M."/>
            <person name="Braasch I."/>
            <person name="Lecointre G."/>
            <person name="Bobe J."/>
            <person name="Postlethwait J.H."/>
            <person name="Berthelot C."/>
            <person name="Roest Crollius H."/>
            <person name="Guiguen Y."/>
        </authorList>
    </citation>
    <scope>NUCLEOTIDE SEQUENCE</scope>
    <source>
        <strain evidence="1">NC1722</strain>
    </source>
</reference>
<sequence length="73" mass="8513">MLNHKGEYRNGKHSCCGESKKHSVCRSRETGHYHLYEQFPRQKLEMAVHLVERSPQMVRYTKVAGQACKKVPL</sequence>
<organism evidence="1 2">
    <name type="scientific">Aldrovandia affinis</name>
    <dbReference type="NCBI Taxonomy" id="143900"/>
    <lineage>
        <taxon>Eukaryota</taxon>
        <taxon>Metazoa</taxon>
        <taxon>Chordata</taxon>
        <taxon>Craniata</taxon>
        <taxon>Vertebrata</taxon>
        <taxon>Euteleostomi</taxon>
        <taxon>Actinopterygii</taxon>
        <taxon>Neopterygii</taxon>
        <taxon>Teleostei</taxon>
        <taxon>Notacanthiformes</taxon>
        <taxon>Halosauridae</taxon>
        <taxon>Aldrovandia</taxon>
    </lineage>
</organism>
<accession>A0AAD7RV93</accession>
<dbReference type="AlphaFoldDB" id="A0AAD7RV93"/>